<sequence>MEDLVIDDELNYIEKPVAILDRKVKQLRNKTINQVMVQWQDRRGSDTTWESEDEMRKFYPFLFERVRPRRKPRNLQRLTKLVIYFVDGVLQGSWGIRTWRYMEFYGVYIEDIHMCIKFTAQNVLDEMPRIDSEGLSGTKRPRKEIVIEDSALEQGLGVSYGGLGVTYDVGLGKILLTARALRFTAQLTARTKI</sequence>
<name>A0A5N6M0M2_9ASTR</name>
<proteinExistence type="predicted"/>
<gene>
    <name evidence="1" type="ORF">E3N88_34996</name>
</gene>
<protein>
    <recommendedName>
        <fullName evidence="3">Chromo domain-containing protein</fullName>
    </recommendedName>
</protein>
<organism evidence="1 2">
    <name type="scientific">Mikania micrantha</name>
    <name type="common">bitter vine</name>
    <dbReference type="NCBI Taxonomy" id="192012"/>
    <lineage>
        <taxon>Eukaryota</taxon>
        <taxon>Viridiplantae</taxon>
        <taxon>Streptophyta</taxon>
        <taxon>Embryophyta</taxon>
        <taxon>Tracheophyta</taxon>
        <taxon>Spermatophyta</taxon>
        <taxon>Magnoliopsida</taxon>
        <taxon>eudicotyledons</taxon>
        <taxon>Gunneridae</taxon>
        <taxon>Pentapetalae</taxon>
        <taxon>asterids</taxon>
        <taxon>campanulids</taxon>
        <taxon>Asterales</taxon>
        <taxon>Asteraceae</taxon>
        <taxon>Asteroideae</taxon>
        <taxon>Heliantheae alliance</taxon>
        <taxon>Eupatorieae</taxon>
        <taxon>Mikania</taxon>
    </lineage>
</organism>
<comment type="caution">
    <text evidence="1">The sequence shown here is derived from an EMBL/GenBank/DDBJ whole genome shotgun (WGS) entry which is preliminary data.</text>
</comment>
<dbReference type="OrthoDB" id="1633836at2759"/>
<dbReference type="Proteomes" id="UP000326396">
    <property type="component" value="Linkage Group LG7"/>
</dbReference>
<dbReference type="EMBL" id="SZYD01000017">
    <property type="protein sequence ID" value="KAD3067116.1"/>
    <property type="molecule type" value="Genomic_DNA"/>
</dbReference>
<reference evidence="1 2" key="1">
    <citation type="submission" date="2019-05" db="EMBL/GenBank/DDBJ databases">
        <title>Mikania micrantha, genome provides insights into the molecular mechanism of rapid growth.</title>
        <authorList>
            <person name="Liu B."/>
        </authorList>
    </citation>
    <scope>NUCLEOTIDE SEQUENCE [LARGE SCALE GENOMIC DNA]</scope>
    <source>
        <strain evidence="1">NLD-2019</strain>
        <tissue evidence="1">Leaf</tissue>
    </source>
</reference>
<dbReference type="AlphaFoldDB" id="A0A5N6M0M2"/>
<evidence type="ECO:0008006" key="3">
    <source>
        <dbReference type="Google" id="ProtNLM"/>
    </source>
</evidence>
<keyword evidence="2" id="KW-1185">Reference proteome</keyword>
<accession>A0A5N6M0M2</accession>
<evidence type="ECO:0000313" key="1">
    <source>
        <dbReference type="EMBL" id="KAD3067116.1"/>
    </source>
</evidence>
<dbReference type="InterPro" id="IPR016197">
    <property type="entry name" value="Chromo-like_dom_sf"/>
</dbReference>
<evidence type="ECO:0000313" key="2">
    <source>
        <dbReference type="Proteomes" id="UP000326396"/>
    </source>
</evidence>
<dbReference type="SUPFAM" id="SSF54160">
    <property type="entry name" value="Chromo domain-like"/>
    <property type="match status" value="1"/>
</dbReference>